<name>A0A843UGL0_COLES</name>
<gene>
    <name evidence="3" type="ORF">Taro_011601</name>
</gene>
<feature type="chain" id="PRO_5032634180" evidence="2">
    <location>
        <begin position="25"/>
        <end position="190"/>
    </location>
</feature>
<dbReference type="OrthoDB" id="1113697at2759"/>
<feature type="region of interest" description="Disordered" evidence="1">
    <location>
        <begin position="164"/>
        <end position="190"/>
    </location>
</feature>
<evidence type="ECO:0000256" key="1">
    <source>
        <dbReference type="SAM" id="MobiDB-lite"/>
    </source>
</evidence>
<dbReference type="AlphaFoldDB" id="A0A843UGL0"/>
<evidence type="ECO:0000313" key="4">
    <source>
        <dbReference type="Proteomes" id="UP000652761"/>
    </source>
</evidence>
<feature type="compositionally biased region" description="Polar residues" evidence="1">
    <location>
        <begin position="175"/>
        <end position="190"/>
    </location>
</feature>
<sequence>MAGQRSLAAALLLLLLVAVDQVAGQFVVENRCIARSINQRGKMEAHIYSFLIHQMQAKLQDVKITQPSSSSSSSTAAADDIYSQIGLAEYVEWAQARHQQVCGVASSQCQAQLRAENVHLNAMVKELTERLSKVESIIVESKQVESTPNMEICVQSSASVIEPKGKECVDRRTSGADSQVPNVGSATAES</sequence>
<feature type="signal peptide" evidence="2">
    <location>
        <begin position="1"/>
        <end position="24"/>
    </location>
</feature>
<reference evidence="3" key="1">
    <citation type="submission" date="2017-07" db="EMBL/GenBank/DDBJ databases">
        <title>Taro Niue Genome Assembly and Annotation.</title>
        <authorList>
            <person name="Atibalentja N."/>
            <person name="Keating K."/>
            <person name="Fields C.J."/>
        </authorList>
    </citation>
    <scope>NUCLEOTIDE SEQUENCE</scope>
    <source>
        <strain evidence="3">Niue_2</strain>
        <tissue evidence="3">Leaf</tissue>
    </source>
</reference>
<evidence type="ECO:0000256" key="2">
    <source>
        <dbReference type="SAM" id="SignalP"/>
    </source>
</evidence>
<accession>A0A843UGL0</accession>
<keyword evidence="4" id="KW-1185">Reference proteome</keyword>
<evidence type="ECO:0000313" key="3">
    <source>
        <dbReference type="EMBL" id="MQL79169.1"/>
    </source>
</evidence>
<comment type="caution">
    <text evidence="3">The sequence shown here is derived from an EMBL/GenBank/DDBJ whole genome shotgun (WGS) entry which is preliminary data.</text>
</comment>
<feature type="compositionally biased region" description="Basic and acidic residues" evidence="1">
    <location>
        <begin position="164"/>
        <end position="174"/>
    </location>
</feature>
<keyword evidence="2" id="KW-0732">Signal</keyword>
<protein>
    <submittedName>
        <fullName evidence="3">Uncharacterized protein</fullName>
    </submittedName>
</protein>
<organism evidence="3 4">
    <name type="scientific">Colocasia esculenta</name>
    <name type="common">Wild taro</name>
    <name type="synonym">Arum esculentum</name>
    <dbReference type="NCBI Taxonomy" id="4460"/>
    <lineage>
        <taxon>Eukaryota</taxon>
        <taxon>Viridiplantae</taxon>
        <taxon>Streptophyta</taxon>
        <taxon>Embryophyta</taxon>
        <taxon>Tracheophyta</taxon>
        <taxon>Spermatophyta</taxon>
        <taxon>Magnoliopsida</taxon>
        <taxon>Liliopsida</taxon>
        <taxon>Araceae</taxon>
        <taxon>Aroideae</taxon>
        <taxon>Colocasieae</taxon>
        <taxon>Colocasia</taxon>
    </lineage>
</organism>
<dbReference type="Proteomes" id="UP000652761">
    <property type="component" value="Unassembled WGS sequence"/>
</dbReference>
<proteinExistence type="predicted"/>
<dbReference type="EMBL" id="NMUH01000437">
    <property type="protein sequence ID" value="MQL79169.1"/>
    <property type="molecule type" value="Genomic_DNA"/>
</dbReference>